<dbReference type="Proteomes" id="UP001500021">
    <property type="component" value="Unassembled WGS sequence"/>
</dbReference>
<keyword evidence="2" id="KW-1185">Reference proteome</keyword>
<dbReference type="RefSeq" id="WP_343813645.1">
    <property type="nucleotide sequence ID" value="NZ_BAAAFA010000001.1"/>
</dbReference>
<evidence type="ECO:0000313" key="1">
    <source>
        <dbReference type="EMBL" id="GAA0810333.1"/>
    </source>
</evidence>
<dbReference type="SMART" id="SM00671">
    <property type="entry name" value="SEL1"/>
    <property type="match status" value="6"/>
</dbReference>
<dbReference type="PANTHER" id="PTHR11102">
    <property type="entry name" value="SEL-1-LIKE PROTEIN"/>
    <property type="match status" value="1"/>
</dbReference>
<dbReference type="Gene3D" id="1.25.40.10">
    <property type="entry name" value="Tetratricopeptide repeat domain"/>
    <property type="match status" value="2"/>
</dbReference>
<dbReference type="InterPro" id="IPR011990">
    <property type="entry name" value="TPR-like_helical_dom_sf"/>
</dbReference>
<evidence type="ECO:0000313" key="2">
    <source>
        <dbReference type="Proteomes" id="UP001500021"/>
    </source>
</evidence>
<comment type="caution">
    <text evidence="1">The sequence shown here is derived from an EMBL/GenBank/DDBJ whole genome shotgun (WGS) entry which is preliminary data.</text>
</comment>
<name>A0ABN1L280_9GAMM</name>
<dbReference type="EMBL" id="BAAAFA010000001">
    <property type="protein sequence ID" value="GAA0810333.1"/>
    <property type="molecule type" value="Genomic_DNA"/>
</dbReference>
<accession>A0ABN1L280</accession>
<reference evidence="2" key="1">
    <citation type="journal article" date="2019" name="Int. J. Syst. Evol. Microbiol.">
        <title>The Global Catalogue of Microorganisms (GCM) 10K type strain sequencing project: providing services to taxonomists for standard genome sequencing and annotation.</title>
        <authorList>
            <consortium name="The Broad Institute Genomics Platform"/>
            <consortium name="The Broad Institute Genome Sequencing Center for Infectious Disease"/>
            <person name="Wu L."/>
            <person name="Ma J."/>
        </authorList>
    </citation>
    <scope>NUCLEOTIDE SEQUENCE [LARGE SCALE GENOMIC DNA]</scope>
    <source>
        <strain evidence="2">JCM 15608</strain>
    </source>
</reference>
<sequence>MKRIIVSILVICFSLGECEHEARAQVPPKMEAQQIKQPLLDLFAKPKLTTEKAKLEEALILKAIADDPSAQIALANIYENDNQQKRALFWYQQAVEHGGIGEENAILKFSQQKLAQSNDPKDIFMWTKYAAEHGDISAQEKTMEYYRRGQEVKKNHIEAEKWLRKLISHEAKKPTFKLVELQLDTINSDREKNIPSAIALAKKLAESGSVDAAYFLGWLHQFGSLLDKDITKAIYWYKKAAELADIRAYRSLGWIYHSHYNDNKAAAHWYEKSAYLEDQVSQFNLAVLYHLGKGVDKDLKNAAQLYEKAAYTGHNSARINLANMYANGIGVSKNKELAEQYYNGYQHINLATEKKQSQLNIEPNIDYIKIDIADLDLSTQNFYTLHERLGIYSHSIDISKLPVLEDNSVILLFVNIPTLGYYSVSKGTKSSLYQRTLINDVTINNFRSGNL</sequence>
<proteinExistence type="predicted"/>
<gene>
    <name evidence="1" type="ORF">GCM10009111_01030</name>
</gene>
<dbReference type="InterPro" id="IPR050767">
    <property type="entry name" value="Sel1_AlgK"/>
</dbReference>
<organism evidence="1 2">
    <name type="scientific">Colwellia asteriadis</name>
    <dbReference type="NCBI Taxonomy" id="517723"/>
    <lineage>
        <taxon>Bacteria</taxon>
        <taxon>Pseudomonadati</taxon>
        <taxon>Pseudomonadota</taxon>
        <taxon>Gammaproteobacteria</taxon>
        <taxon>Alteromonadales</taxon>
        <taxon>Colwelliaceae</taxon>
        <taxon>Colwellia</taxon>
    </lineage>
</organism>
<dbReference type="PANTHER" id="PTHR11102:SF160">
    <property type="entry name" value="ERAD-ASSOCIATED E3 UBIQUITIN-PROTEIN LIGASE COMPONENT HRD3"/>
    <property type="match status" value="1"/>
</dbReference>
<dbReference type="SUPFAM" id="SSF81901">
    <property type="entry name" value="HCP-like"/>
    <property type="match status" value="2"/>
</dbReference>
<dbReference type="Pfam" id="PF08238">
    <property type="entry name" value="Sel1"/>
    <property type="match status" value="6"/>
</dbReference>
<dbReference type="InterPro" id="IPR006597">
    <property type="entry name" value="Sel1-like"/>
</dbReference>
<protein>
    <recommendedName>
        <fullName evidence="3">Sel1 repeat family protein</fullName>
    </recommendedName>
</protein>
<evidence type="ECO:0008006" key="3">
    <source>
        <dbReference type="Google" id="ProtNLM"/>
    </source>
</evidence>